<feature type="region of interest" description="Disordered" evidence="1">
    <location>
        <begin position="1"/>
        <end position="58"/>
    </location>
</feature>
<keyword evidence="3" id="KW-1185">Reference proteome</keyword>
<evidence type="ECO:0000313" key="2">
    <source>
        <dbReference type="EMBL" id="GAA0507635.1"/>
    </source>
</evidence>
<feature type="compositionally biased region" description="Polar residues" evidence="1">
    <location>
        <begin position="1"/>
        <end position="10"/>
    </location>
</feature>
<proteinExistence type="predicted"/>
<dbReference type="EMBL" id="BAAABZ010000002">
    <property type="protein sequence ID" value="GAA0507635.1"/>
    <property type="molecule type" value="Genomic_DNA"/>
</dbReference>
<gene>
    <name evidence="2" type="ORF">GCM10010390_08200</name>
</gene>
<dbReference type="Proteomes" id="UP001501576">
    <property type="component" value="Unassembled WGS sequence"/>
</dbReference>
<organism evidence="2 3">
    <name type="scientific">Streptomyces mordarskii</name>
    <dbReference type="NCBI Taxonomy" id="1226758"/>
    <lineage>
        <taxon>Bacteria</taxon>
        <taxon>Bacillati</taxon>
        <taxon>Actinomycetota</taxon>
        <taxon>Actinomycetes</taxon>
        <taxon>Kitasatosporales</taxon>
        <taxon>Streptomycetaceae</taxon>
        <taxon>Streptomyces</taxon>
    </lineage>
</organism>
<accession>A0ABN1BXI5</accession>
<sequence length="115" mass="12348">MDTEPVQGTESRPLAFRRPFGARRGVRDAAGGAPISDAQPSRSGDSVRAMVKRVSERAARRSCGYRSMKFSTRTSSRGSGARSLLPLTWTSGLPRTAADAVGEWARTPGRQIARG</sequence>
<protein>
    <submittedName>
        <fullName evidence="2">Uncharacterized protein</fullName>
    </submittedName>
</protein>
<name>A0ABN1BXI5_9ACTN</name>
<reference evidence="2 3" key="1">
    <citation type="journal article" date="2019" name="Int. J. Syst. Evol. Microbiol.">
        <title>The Global Catalogue of Microorganisms (GCM) 10K type strain sequencing project: providing services to taxonomists for standard genome sequencing and annotation.</title>
        <authorList>
            <consortium name="The Broad Institute Genomics Platform"/>
            <consortium name="The Broad Institute Genome Sequencing Center for Infectious Disease"/>
            <person name="Wu L."/>
            <person name="Ma J."/>
        </authorList>
    </citation>
    <scope>NUCLEOTIDE SEQUENCE [LARGE SCALE GENOMIC DNA]</scope>
    <source>
        <strain evidence="2 3">JCM 5052</strain>
    </source>
</reference>
<comment type="caution">
    <text evidence="2">The sequence shown here is derived from an EMBL/GenBank/DDBJ whole genome shotgun (WGS) entry which is preliminary data.</text>
</comment>
<evidence type="ECO:0000313" key="3">
    <source>
        <dbReference type="Proteomes" id="UP001501576"/>
    </source>
</evidence>
<evidence type="ECO:0000256" key="1">
    <source>
        <dbReference type="SAM" id="MobiDB-lite"/>
    </source>
</evidence>